<evidence type="ECO:0000313" key="1">
    <source>
        <dbReference type="EMBL" id="GMN63048.1"/>
    </source>
</evidence>
<evidence type="ECO:0000313" key="2">
    <source>
        <dbReference type="Proteomes" id="UP001187192"/>
    </source>
</evidence>
<reference evidence="1" key="1">
    <citation type="submission" date="2023-07" db="EMBL/GenBank/DDBJ databases">
        <title>draft genome sequence of fig (Ficus carica).</title>
        <authorList>
            <person name="Takahashi T."/>
            <person name="Nishimura K."/>
        </authorList>
    </citation>
    <scope>NUCLEOTIDE SEQUENCE</scope>
</reference>
<dbReference type="EMBL" id="BTGU01000141">
    <property type="protein sequence ID" value="GMN63048.1"/>
    <property type="molecule type" value="Genomic_DNA"/>
</dbReference>
<proteinExistence type="predicted"/>
<gene>
    <name evidence="1" type="ORF">TIFTF001_032131</name>
</gene>
<keyword evidence="2" id="KW-1185">Reference proteome</keyword>
<dbReference type="Proteomes" id="UP001187192">
    <property type="component" value="Unassembled WGS sequence"/>
</dbReference>
<comment type="caution">
    <text evidence="1">The sequence shown here is derived from an EMBL/GenBank/DDBJ whole genome shotgun (WGS) entry which is preliminary data.</text>
</comment>
<accession>A0AA88J216</accession>
<sequence length="59" mass="6329">MPVIVWSPVAPSHMSKAVASKVLSEVLEKVGSVLGEKSSYRREMLSPMKTVAIVVPMGC</sequence>
<dbReference type="AlphaFoldDB" id="A0AA88J216"/>
<protein>
    <submittedName>
        <fullName evidence="1">Uncharacterized protein</fullName>
    </submittedName>
</protein>
<name>A0AA88J216_FICCA</name>
<organism evidence="1 2">
    <name type="scientific">Ficus carica</name>
    <name type="common">Common fig</name>
    <dbReference type="NCBI Taxonomy" id="3494"/>
    <lineage>
        <taxon>Eukaryota</taxon>
        <taxon>Viridiplantae</taxon>
        <taxon>Streptophyta</taxon>
        <taxon>Embryophyta</taxon>
        <taxon>Tracheophyta</taxon>
        <taxon>Spermatophyta</taxon>
        <taxon>Magnoliopsida</taxon>
        <taxon>eudicotyledons</taxon>
        <taxon>Gunneridae</taxon>
        <taxon>Pentapetalae</taxon>
        <taxon>rosids</taxon>
        <taxon>fabids</taxon>
        <taxon>Rosales</taxon>
        <taxon>Moraceae</taxon>
        <taxon>Ficeae</taxon>
        <taxon>Ficus</taxon>
    </lineage>
</organism>